<accession>A0A381XDZ4</accession>
<sequence>VSPRMSLADFLRDDIVLTGTHLGCEHGICGACTVLIDGQISRSCITYAVSCDGATVETIEGLDDDPVMAELRRTFSEEHALQCGYCTPGMLITARDILSRHKTLTPAQIRHELSGNLCRCTGYRGIVRAIARVAELPVAGDRQQNTPGFGPAPGARAGVRQTESVAAEAIIQGSTTPSAVDPAPAGSADITVSVSEASQSDGWVTIAQTFTLPHPRTRVWPLLSNLEDVCAALPGIELDGPPVDGVVSGSASIKLGPIRPVFAFSGSHAVDDRTYTSAIEGAGSDRRTHSRVKARIQNRLIDISENDTRVEVEITYTIAGPLAQFGRSGFVRNLVTRLATVFAQNVNATLSGEFAPIDPPRLSSSRWIKWLTSLLGIGR</sequence>
<dbReference type="SUPFAM" id="SSF55961">
    <property type="entry name" value="Bet v1-like"/>
    <property type="match status" value="1"/>
</dbReference>
<dbReference type="PROSITE" id="PS00197">
    <property type="entry name" value="2FE2S_FER_1"/>
    <property type="match status" value="1"/>
</dbReference>
<dbReference type="AlphaFoldDB" id="A0A381XDZ4"/>
<dbReference type="PANTHER" id="PTHR44379">
    <property type="entry name" value="OXIDOREDUCTASE WITH IRON-SULFUR SUBUNIT"/>
    <property type="match status" value="1"/>
</dbReference>
<dbReference type="Gene3D" id="3.10.20.30">
    <property type="match status" value="1"/>
</dbReference>
<keyword evidence="5" id="KW-0411">Iron-sulfur</keyword>
<dbReference type="SUPFAM" id="SSF47741">
    <property type="entry name" value="CO dehydrogenase ISP C-domain like"/>
    <property type="match status" value="1"/>
</dbReference>
<evidence type="ECO:0000256" key="5">
    <source>
        <dbReference type="ARBA" id="ARBA00023014"/>
    </source>
</evidence>
<evidence type="ECO:0000259" key="6">
    <source>
        <dbReference type="PROSITE" id="PS51085"/>
    </source>
</evidence>
<dbReference type="Gene3D" id="1.10.150.120">
    <property type="entry name" value="[2Fe-2S]-binding domain"/>
    <property type="match status" value="1"/>
</dbReference>
<dbReference type="InterPro" id="IPR010419">
    <property type="entry name" value="CO_DH_gsu"/>
</dbReference>
<dbReference type="InterPro" id="IPR036010">
    <property type="entry name" value="2Fe-2S_ferredoxin-like_sf"/>
</dbReference>
<feature type="domain" description="2Fe-2S ferredoxin-type" evidence="6">
    <location>
        <begin position="1"/>
        <end position="62"/>
    </location>
</feature>
<dbReference type="GO" id="GO:0016491">
    <property type="term" value="F:oxidoreductase activity"/>
    <property type="evidence" value="ECO:0007669"/>
    <property type="project" value="UniProtKB-KW"/>
</dbReference>
<dbReference type="CDD" id="cd07823">
    <property type="entry name" value="SRPBCC_5"/>
    <property type="match status" value="1"/>
</dbReference>
<dbReference type="InterPro" id="IPR012675">
    <property type="entry name" value="Beta-grasp_dom_sf"/>
</dbReference>
<dbReference type="GO" id="GO:0051537">
    <property type="term" value="F:2 iron, 2 sulfur cluster binding"/>
    <property type="evidence" value="ECO:0007669"/>
    <property type="project" value="UniProtKB-KW"/>
</dbReference>
<keyword evidence="2" id="KW-0479">Metal-binding</keyword>
<dbReference type="Gene3D" id="3.30.530.20">
    <property type="match status" value="1"/>
</dbReference>
<dbReference type="EMBL" id="UINC01014756">
    <property type="protein sequence ID" value="SVA62701.1"/>
    <property type="molecule type" value="Genomic_DNA"/>
</dbReference>
<dbReference type="Pfam" id="PF00111">
    <property type="entry name" value="Fer2"/>
    <property type="match status" value="1"/>
</dbReference>
<dbReference type="SUPFAM" id="SSF54292">
    <property type="entry name" value="2Fe-2S ferredoxin-like"/>
    <property type="match status" value="1"/>
</dbReference>
<protein>
    <recommendedName>
        <fullName evidence="6">2Fe-2S ferredoxin-type domain-containing protein</fullName>
    </recommendedName>
</protein>
<dbReference type="Pfam" id="PF01799">
    <property type="entry name" value="Fer2_2"/>
    <property type="match status" value="1"/>
</dbReference>
<dbReference type="InterPro" id="IPR006058">
    <property type="entry name" value="2Fe2S_fd_BS"/>
</dbReference>
<feature type="non-terminal residue" evidence="7">
    <location>
        <position position="1"/>
    </location>
</feature>
<dbReference type="GO" id="GO:0046872">
    <property type="term" value="F:metal ion binding"/>
    <property type="evidence" value="ECO:0007669"/>
    <property type="project" value="UniProtKB-KW"/>
</dbReference>
<dbReference type="InterPro" id="IPR023393">
    <property type="entry name" value="START-like_dom_sf"/>
</dbReference>
<dbReference type="CDD" id="cd00207">
    <property type="entry name" value="fer2"/>
    <property type="match status" value="1"/>
</dbReference>
<evidence type="ECO:0000256" key="1">
    <source>
        <dbReference type="ARBA" id="ARBA00022714"/>
    </source>
</evidence>
<gene>
    <name evidence="7" type="ORF">METZ01_LOCUS115555</name>
</gene>
<name>A0A381XDZ4_9ZZZZ</name>
<dbReference type="PANTHER" id="PTHR44379:SF8">
    <property type="entry name" value="XANTHINE DEHYDROGENASE IRON-SULFUR-BINDING SUBUNIT XDHC-RELATED"/>
    <property type="match status" value="1"/>
</dbReference>
<evidence type="ECO:0000256" key="2">
    <source>
        <dbReference type="ARBA" id="ARBA00022723"/>
    </source>
</evidence>
<dbReference type="InterPro" id="IPR036884">
    <property type="entry name" value="2Fe-2S-bd_dom_sf"/>
</dbReference>
<dbReference type="Pfam" id="PF06240">
    <property type="entry name" value="COXG"/>
    <property type="match status" value="1"/>
</dbReference>
<reference evidence="7" key="1">
    <citation type="submission" date="2018-05" db="EMBL/GenBank/DDBJ databases">
        <authorList>
            <person name="Lanie J.A."/>
            <person name="Ng W.-L."/>
            <person name="Kazmierczak K.M."/>
            <person name="Andrzejewski T.M."/>
            <person name="Davidsen T.M."/>
            <person name="Wayne K.J."/>
            <person name="Tettelin H."/>
            <person name="Glass J.I."/>
            <person name="Rusch D."/>
            <person name="Podicherti R."/>
            <person name="Tsui H.-C.T."/>
            <person name="Winkler M.E."/>
        </authorList>
    </citation>
    <scope>NUCLEOTIDE SEQUENCE</scope>
</reference>
<evidence type="ECO:0000256" key="4">
    <source>
        <dbReference type="ARBA" id="ARBA00023004"/>
    </source>
</evidence>
<evidence type="ECO:0000256" key="3">
    <source>
        <dbReference type="ARBA" id="ARBA00023002"/>
    </source>
</evidence>
<dbReference type="InterPro" id="IPR051452">
    <property type="entry name" value="Diverse_Oxidoreductases"/>
</dbReference>
<dbReference type="PROSITE" id="PS51085">
    <property type="entry name" value="2FE2S_FER_2"/>
    <property type="match status" value="1"/>
</dbReference>
<dbReference type="InterPro" id="IPR002888">
    <property type="entry name" value="2Fe-2S-bd"/>
</dbReference>
<keyword evidence="4" id="KW-0408">Iron</keyword>
<keyword evidence="1" id="KW-0001">2Fe-2S</keyword>
<dbReference type="InterPro" id="IPR001041">
    <property type="entry name" value="2Fe-2S_ferredoxin-type"/>
</dbReference>
<evidence type="ECO:0000313" key="7">
    <source>
        <dbReference type="EMBL" id="SVA62701.1"/>
    </source>
</evidence>
<proteinExistence type="predicted"/>
<keyword evidence="3" id="KW-0560">Oxidoreductase</keyword>
<organism evidence="7">
    <name type="scientific">marine metagenome</name>
    <dbReference type="NCBI Taxonomy" id="408172"/>
    <lineage>
        <taxon>unclassified sequences</taxon>
        <taxon>metagenomes</taxon>
        <taxon>ecological metagenomes</taxon>
    </lineage>
</organism>